<reference evidence="5 6" key="1">
    <citation type="submission" date="2018-07" db="EMBL/GenBank/DDBJ databases">
        <title>Streptomyces species from bats.</title>
        <authorList>
            <person name="Dunlap C."/>
        </authorList>
    </citation>
    <scope>NUCLEOTIDE SEQUENCE [LARGE SCALE GENOMIC DNA]</scope>
    <source>
        <strain evidence="5 6">AC230</strain>
    </source>
</reference>
<dbReference type="InterPro" id="IPR002772">
    <property type="entry name" value="Glyco_hydro_3_C"/>
</dbReference>
<dbReference type="Pfam" id="PF00933">
    <property type="entry name" value="Glyco_hydro_3"/>
    <property type="match status" value="1"/>
</dbReference>
<dbReference type="InterPro" id="IPR001764">
    <property type="entry name" value="Glyco_hydro_3_N"/>
</dbReference>
<dbReference type="Pfam" id="PF01915">
    <property type="entry name" value="Glyco_hydro_3_C"/>
    <property type="match status" value="1"/>
</dbReference>
<feature type="region of interest" description="Disordered" evidence="3">
    <location>
        <begin position="400"/>
        <end position="422"/>
    </location>
</feature>
<feature type="region of interest" description="Disordered" evidence="3">
    <location>
        <begin position="836"/>
        <end position="858"/>
    </location>
</feature>
<dbReference type="Pfam" id="PF14310">
    <property type="entry name" value="Fn3-like"/>
    <property type="match status" value="1"/>
</dbReference>
<dbReference type="Gene3D" id="2.60.120.260">
    <property type="entry name" value="Galactose-binding domain-like"/>
    <property type="match status" value="1"/>
</dbReference>
<dbReference type="PANTHER" id="PTHR42715">
    <property type="entry name" value="BETA-GLUCOSIDASE"/>
    <property type="match status" value="1"/>
</dbReference>
<protein>
    <submittedName>
        <fullName evidence="5">Glycosyl hydrolase</fullName>
    </submittedName>
</protein>
<evidence type="ECO:0000313" key="5">
    <source>
        <dbReference type="EMBL" id="RDG35089.1"/>
    </source>
</evidence>
<comment type="caution">
    <text evidence="5">The sequence shown here is derived from an EMBL/GenBank/DDBJ whole genome shotgun (WGS) entry which is preliminary data.</text>
</comment>
<dbReference type="Gene3D" id="2.60.40.10">
    <property type="entry name" value="Immunoglobulins"/>
    <property type="match status" value="1"/>
</dbReference>
<dbReference type="InterPro" id="IPR017853">
    <property type="entry name" value="GH"/>
</dbReference>
<proteinExistence type="inferred from homology"/>
<dbReference type="InterPro" id="IPR036962">
    <property type="entry name" value="Glyco_hydro_3_N_sf"/>
</dbReference>
<evidence type="ECO:0000256" key="2">
    <source>
        <dbReference type="ARBA" id="ARBA00022801"/>
    </source>
</evidence>
<dbReference type="Gene3D" id="3.40.50.1700">
    <property type="entry name" value="Glycoside hydrolase family 3 C-terminal domain"/>
    <property type="match status" value="1"/>
</dbReference>
<organism evidence="5 6">
    <name type="scientific">Streptomyces corynorhini</name>
    <dbReference type="NCBI Taxonomy" id="2282652"/>
    <lineage>
        <taxon>Bacteria</taxon>
        <taxon>Bacillati</taxon>
        <taxon>Actinomycetota</taxon>
        <taxon>Actinomycetes</taxon>
        <taxon>Kitasatosporales</taxon>
        <taxon>Streptomycetaceae</taxon>
        <taxon>Streptomyces</taxon>
    </lineage>
</organism>
<gene>
    <name evidence="5" type="ORF">DVH02_27185</name>
</gene>
<feature type="region of interest" description="Disordered" evidence="3">
    <location>
        <begin position="287"/>
        <end position="321"/>
    </location>
</feature>
<dbReference type="InterPro" id="IPR026891">
    <property type="entry name" value="Fn3-like"/>
</dbReference>
<dbReference type="SUPFAM" id="SSF52279">
    <property type="entry name" value="Beta-D-glucan exohydrolase, C-terminal domain"/>
    <property type="match status" value="1"/>
</dbReference>
<sequence>MGAELTGAEIGRLLEKLDLRQKVRLLTGADTWRTYAEPAVALRAVTFSDGPAGVRGTAWDERDTALVLPSPTALAAAWDEELVCAAGGLLAAEARRKGVDVLLAPTLNLHRSPLGGRHFECFSEDPLLTGRTGAALIRGIQAGGVAATAKHFVANDAETDRLTVDVRVDERTLREVYLAPFEAAVGAGVRVVMSAYNRVNGHTMSAGPLLERPLKDEWGFEGPVVSDWGAVRSLLETARSGQDLAMPGPASPWADGLCAAVAAGALPVEVIDEKVRRLLRLAAWTGAWGDPPRDPSGTASRAPHRTGGPDGAPPARAGRGERGLLRRAVAAGAVLLRNEGSLLPLDPARLRSVAVIGPHAKDPRIQGGGSAEVFPDGLVTPLEGITAALAGTARTVYAPGLPPSAVPRPLTRADSRDPRGGEPGVLVRLLDAAGDELHAEHRLSGRIVEPAEVPGAHTVEIRALFRPDRDGPWTLAVGGWGPLSLAVAGRTVLCGTFPVDSDDPARVHVAPPLRLVSTPLTGGREVELTVRRGLGGGTGVATVLAAAPPPGDAVAERERAVAAARDAEVAVVVVGTTPESESEGRDRRTLALPEGQDALVRAVMGANARTVVVLNAGAPVTLPWRHEVRALLLAWFPGQEGGAGLADVLFGRAEPGGRLPTTWPGAEGDVPVLRTRPADGVLPYSEGPFIGYRAWLRAGARPAYWFGHGLGYTTWSYESLEAPAEVAGGEPFEVRVVLRNTGARRGREVVQLYLAGPEPDGGPPVPRLVGHAAVSSDPGERAVAVVRVAGRAPARWSTREHRWVTGPGEVTLLCGRSAGDLPLRAVTSVSPALSSDLSSVLSPAARDMPETPPESALH</sequence>
<dbReference type="PRINTS" id="PR00133">
    <property type="entry name" value="GLHYDRLASE3"/>
</dbReference>
<evidence type="ECO:0000256" key="3">
    <source>
        <dbReference type="SAM" id="MobiDB-lite"/>
    </source>
</evidence>
<evidence type="ECO:0000313" key="6">
    <source>
        <dbReference type="Proteomes" id="UP000253741"/>
    </source>
</evidence>
<keyword evidence="2 5" id="KW-0378">Hydrolase</keyword>
<dbReference type="EMBL" id="QQNA01000251">
    <property type="protein sequence ID" value="RDG35089.1"/>
    <property type="molecule type" value="Genomic_DNA"/>
</dbReference>
<dbReference type="PANTHER" id="PTHR42715:SF10">
    <property type="entry name" value="BETA-GLUCOSIDASE"/>
    <property type="match status" value="1"/>
</dbReference>
<dbReference type="Proteomes" id="UP000253741">
    <property type="component" value="Unassembled WGS sequence"/>
</dbReference>
<dbReference type="SMART" id="SM01217">
    <property type="entry name" value="Fn3_like"/>
    <property type="match status" value="1"/>
</dbReference>
<dbReference type="GO" id="GO:0004553">
    <property type="term" value="F:hydrolase activity, hydrolyzing O-glycosyl compounds"/>
    <property type="evidence" value="ECO:0007669"/>
    <property type="project" value="InterPro"/>
</dbReference>
<feature type="compositionally biased region" description="Basic and acidic residues" evidence="3">
    <location>
        <begin position="411"/>
        <end position="420"/>
    </location>
</feature>
<feature type="compositionally biased region" description="Low complexity" evidence="3">
    <location>
        <begin position="836"/>
        <end position="845"/>
    </location>
</feature>
<dbReference type="GO" id="GO:0005975">
    <property type="term" value="P:carbohydrate metabolic process"/>
    <property type="evidence" value="ECO:0007669"/>
    <property type="project" value="InterPro"/>
</dbReference>
<evidence type="ECO:0000256" key="1">
    <source>
        <dbReference type="ARBA" id="ARBA00005336"/>
    </source>
</evidence>
<dbReference type="OrthoDB" id="9803863at2"/>
<evidence type="ECO:0000259" key="4">
    <source>
        <dbReference type="SMART" id="SM01217"/>
    </source>
</evidence>
<dbReference type="Gene3D" id="3.20.20.300">
    <property type="entry name" value="Glycoside hydrolase, family 3, N-terminal domain"/>
    <property type="match status" value="1"/>
</dbReference>
<dbReference type="RefSeq" id="WP_114626502.1">
    <property type="nucleotide sequence ID" value="NZ_QQNA01000251.1"/>
</dbReference>
<name>A0A370B3X8_9ACTN</name>
<keyword evidence="6" id="KW-1185">Reference proteome</keyword>
<accession>A0A370B3X8</accession>
<dbReference type="InterPro" id="IPR013783">
    <property type="entry name" value="Ig-like_fold"/>
</dbReference>
<dbReference type="InterPro" id="IPR050288">
    <property type="entry name" value="Cellulose_deg_GH3"/>
</dbReference>
<comment type="similarity">
    <text evidence="1">Belongs to the glycosyl hydrolase 3 family.</text>
</comment>
<dbReference type="InterPro" id="IPR036881">
    <property type="entry name" value="Glyco_hydro_3_C_sf"/>
</dbReference>
<dbReference type="SUPFAM" id="SSF51445">
    <property type="entry name" value="(Trans)glycosidases"/>
    <property type="match status" value="1"/>
</dbReference>
<dbReference type="AlphaFoldDB" id="A0A370B3X8"/>
<feature type="domain" description="Fibronectin type III-like" evidence="4">
    <location>
        <begin position="748"/>
        <end position="818"/>
    </location>
</feature>